<dbReference type="AlphaFoldDB" id="A0A1I2VBA7"/>
<feature type="domain" description="ABC transmembrane type-2" evidence="7">
    <location>
        <begin position="20"/>
        <end position="245"/>
    </location>
</feature>
<keyword evidence="6" id="KW-0813">Transport</keyword>
<gene>
    <name evidence="8" type="ORF">SAMN05660282_02203</name>
</gene>
<dbReference type="EMBL" id="FOPJ01000020">
    <property type="protein sequence ID" value="SFG86588.1"/>
    <property type="molecule type" value="Genomic_DNA"/>
</dbReference>
<feature type="transmembrane region" description="Helical" evidence="6">
    <location>
        <begin position="98"/>
        <end position="122"/>
    </location>
</feature>
<evidence type="ECO:0000256" key="2">
    <source>
        <dbReference type="ARBA" id="ARBA00022692"/>
    </source>
</evidence>
<keyword evidence="9" id="KW-1185">Reference proteome</keyword>
<dbReference type="GO" id="GO:0046677">
    <property type="term" value="P:response to antibiotic"/>
    <property type="evidence" value="ECO:0007669"/>
    <property type="project" value="UniProtKB-KW"/>
</dbReference>
<dbReference type="PROSITE" id="PS51012">
    <property type="entry name" value="ABC_TM2"/>
    <property type="match status" value="1"/>
</dbReference>
<comment type="subcellular location">
    <subcellularLocation>
        <location evidence="6">Cell membrane</location>
        <topology evidence="6">Multi-pass membrane protein</topology>
    </subcellularLocation>
    <subcellularLocation>
        <location evidence="1">Membrane</location>
        <topology evidence="1">Multi-pass membrane protein</topology>
    </subcellularLocation>
</comment>
<dbReference type="Pfam" id="PF01061">
    <property type="entry name" value="ABC2_membrane"/>
    <property type="match status" value="1"/>
</dbReference>
<protein>
    <recommendedName>
        <fullName evidence="6">Transport permease protein</fullName>
    </recommendedName>
</protein>
<dbReference type="InterPro" id="IPR000412">
    <property type="entry name" value="ABC_2_transport"/>
</dbReference>
<feature type="transmembrane region" description="Helical" evidence="6">
    <location>
        <begin position="134"/>
        <end position="155"/>
    </location>
</feature>
<feature type="transmembrane region" description="Helical" evidence="6">
    <location>
        <begin position="51"/>
        <end position="77"/>
    </location>
</feature>
<feature type="transmembrane region" description="Helical" evidence="6">
    <location>
        <begin position="20"/>
        <end position="39"/>
    </location>
</feature>
<keyword evidence="2 6" id="KW-0812">Transmembrane</keyword>
<dbReference type="GO" id="GO:0140359">
    <property type="term" value="F:ABC-type transporter activity"/>
    <property type="evidence" value="ECO:0007669"/>
    <property type="project" value="InterPro"/>
</dbReference>
<evidence type="ECO:0000256" key="4">
    <source>
        <dbReference type="ARBA" id="ARBA00023136"/>
    </source>
</evidence>
<organism evidence="8 9">
    <name type="scientific">Corynebacterium spheniscorum</name>
    <dbReference type="NCBI Taxonomy" id="185761"/>
    <lineage>
        <taxon>Bacteria</taxon>
        <taxon>Bacillati</taxon>
        <taxon>Actinomycetota</taxon>
        <taxon>Actinomycetes</taxon>
        <taxon>Mycobacteriales</taxon>
        <taxon>Corynebacteriaceae</taxon>
        <taxon>Corynebacterium</taxon>
    </lineage>
</organism>
<dbReference type="GO" id="GO:0043190">
    <property type="term" value="C:ATP-binding cassette (ABC) transporter complex"/>
    <property type="evidence" value="ECO:0007669"/>
    <property type="project" value="InterPro"/>
</dbReference>
<dbReference type="InterPro" id="IPR051784">
    <property type="entry name" value="Nod_factor_ABC_transporter"/>
</dbReference>
<comment type="similarity">
    <text evidence="6">Belongs to the ABC-2 integral membrane protein family.</text>
</comment>
<dbReference type="PANTHER" id="PTHR43229:SF2">
    <property type="entry name" value="NODULATION PROTEIN J"/>
    <property type="match status" value="1"/>
</dbReference>
<proteinExistence type="inferred from homology"/>
<evidence type="ECO:0000259" key="7">
    <source>
        <dbReference type="PROSITE" id="PS51012"/>
    </source>
</evidence>
<evidence type="ECO:0000256" key="6">
    <source>
        <dbReference type="RuleBase" id="RU361157"/>
    </source>
</evidence>
<keyword evidence="5" id="KW-0046">Antibiotic resistance</keyword>
<dbReference type="PANTHER" id="PTHR43229">
    <property type="entry name" value="NODULATION PROTEIN J"/>
    <property type="match status" value="1"/>
</dbReference>
<dbReference type="PIRSF" id="PIRSF006648">
    <property type="entry name" value="DrrB"/>
    <property type="match status" value="1"/>
</dbReference>
<keyword evidence="4 6" id="KW-0472">Membrane</keyword>
<dbReference type="STRING" id="185761.SAMN05660282_02203"/>
<accession>A0A1I2VBA7</accession>
<evidence type="ECO:0000313" key="8">
    <source>
        <dbReference type="EMBL" id="SFG86588.1"/>
    </source>
</evidence>
<dbReference type="RefSeq" id="WP_092287300.1">
    <property type="nucleotide sequence ID" value="NZ_FOPJ01000020.1"/>
</dbReference>
<dbReference type="Proteomes" id="UP000199065">
    <property type="component" value="Unassembled WGS sequence"/>
</dbReference>
<reference evidence="8 9" key="1">
    <citation type="submission" date="2016-10" db="EMBL/GenBank/DDBJ databases">
        <authorList>
            <person name="de Groot N.N."/>
        </authorList>
    </citation>
    <scope>NUCLEOTIDE SEQUENCE [LARGE SCALE GENOMIC DNA]</scope>
    <source>
        <strain>J11</strain>
        <strain evidence="9">PG 39</strain>
    </source>
</reference>
<feature type="transmembrane region" description="Helical" evidence="6">
    <location>
        <begin position="216"/>
        <end position="239"/>
    </location>
</feature>
<evidence type="ECO:0000256" key="1">
    <source>
        <dbReference type="ARBA" id="ARBA00004141"/>
    </source>
</evidence>
<dbReference type="InterPro" id="IPR047817">
    <property type="entry name" value="ABC2_TM_bact-type"/>
</dbReference>
<keyword evidence="6" id="KW-1003">Cell membrane</keyword>
<name>A0A1I2VBA7_9CORY</name>
<dbReference type="InterPro" id="IPR013525">
    <property type="entry name" value="ABC2_TM"/>
</dbReference>
<evidence type="ECO:0000256" key="5">
    <source>
        <dbReference type="ARBA" id="ARBA00023251"/>
    </source>
</evidence>
<evidence type="ECO:0000313" key="9">
    <source>
        <dbReference type="Proteomes" id="UP000199065"/>
    </source>
</evidence>
<dbReference type="OrthoDB" id="5079470at2"/>
<keyword evidence="3 6" id="KW-1133">Transmembrane helix</keyword>
<sequence length="248" mass="26339">MKQFRALSIASFKELLRDPLVTGLGILFPLTFVFMFLALPDLPEAGGTISALAFGLPAVLIFSALSLGLSGTAAPMAQLRKDGVLRSLGMTPITRSQYLWAQIPARVAVIAAVFCLIFIIAVVSGSLALTSPALLLWATLLCVVTTLPLGLLIGASTDSPGLVGALGGFLPVGVLFLCGLAMPYRLMPSIVETIGLFLPWTYIGDMLRHSLVGTELVHPIIQGSAVSVVWAAVIALLAWRGFRWDTHR</sequence>
<feature type="transmembrane region" description="Helical" evidence="6">
    <location>
        <begin position="162"/>
        <end position="182"/>
    </location>
</feature>
<evidence type="ECO:0000256" key="3">
    <source>
        <dbReference type="ARBA" id="ARBA00022989"/>
    </source>
</evidence>